<protein>
    <submittedName>
        <fullName evidence="2">Uncharacterized protein</fullName>
    </submittedName>
</protein>
<feature type="compositionally biased region" description="Low complexity" evidence="1">
    <location>
        <begin position="74"/>
        <end position="87"/>
    </location>
</feature>
<name>A0AA86T1J1_9FABA</name>
<dbReference type="Proteomes" id="UP001189624">
    <property type="component" value="Chromosome 8"/>
</dbReference>
<evidence type="ECO:0000313" key="3">
    <source>
        <dbReference type="Proteomes" id="UP001189624"/>
    </source>
</evidence>
<evidence type="ECO:0000256" key="1">
    <source>
        <dbReference type="SAM" id="MobiDB-lite"/>
    </source>
</evidence>
<sequence>MRLTVPPRDPCFHSSSIPLFPRVVAPTLPTPSLLLFPFSLIAPPAPCQSPPTTASTTPAPFSTLHWSPRNPYSTPAAAPPLRLTTPPNDHHKPATITPPNRRETNTTIPISSLSNLSHHKSPPLLHLIVANRHHRTSPSHLHDCLHP</sequence>
<proteinExistence type="predicted"/>
<accession>A0AA86T1J1</accession>
<dbReference type="AlphaFoldDB" id="A0AA86T1J1"/>
<evidence type="ECO:0000313" key="2">
    <source>
        <dbReference type="EMBL" id="CAJ1972420.1"/>
    </source>
</evidence>
<gene>
    <name evidence="2" type="ORF">AYBTSS11_LOCUS24469</name>
</gene>
<organism evidence="2 3">
    <name type="scientific">Sphenostylis stenocarpa</name>
    <dbReference type="NCBI Taxonomy" id="92480"/>
    <lineage>
        <taxon>Eukaryota</taxon>
        <taxon>Viridiplantae</taxon>
        <taxon>Streptophyta</taxon>
        <taxon>Embryophyta</taxon>
        <taxon>Tracheophyta</taxon>
        <taxon>Spermatophyta</taxon>
        <taxon>Magnoliopsida</taxon>
        <taxon>eudicotyledons</taxon>
        <taxon>Gunneridae</taxon>
        <taxon>Pentapetalae</taxon>
        <taxon>rosids</taxon>
        <taxon>fabids</taxon>
        <taxon>Fabales</taxon>
        <taxon>Fabaceae</taxon>
        <taxon>Papilionoideae</taxon>
        <taxon>50 kb inversion clade</taxon>
        <taxon>NPAAA clade</taxon>
        <taxon>indigoferoid/millettioid clade</taxon>
        <taxon>Phaseoleae</taxon>
        <taxon>Sphenostylis</taxon>
    </lineage>
</organism>
<dbReference type="Gramene" id="rna-AYBTSS11_LOCUS24469">
    <property type="protein sequence ID" value="CAJ1972420.1"/>
    <property type="gene ID" value="gene-AYBTSS11_LOCUS24469"/>
</dbReference>
<reference evidence="2" key="1">
    <citation type="submission" date="2023-10" db="EMBL/GenBank/DDBJ databases">
        <authorList>
            <person name="Domelevo Entfellner J.-B."/>
        </authorList>
    </citation>
    <scope>NUCLEOTIDE SEQUENCE</scope>
</reference>
<feature type="region of interest" description="Disordered" evidence="1">
    <location>
        <begin position="47"/>
        <end position="117"/>
    </location>
</feature>
<feature type="compositionally biased region" description="Low complexity" evidence="1">
    <location>
        <begin position="50"/>
        <end position="63"/>
    </location>
</feature>
<dbReference type="EMBL" id="OY731405">
    <property type="protein sequence ID" value="CAJ1972420.1"/>
    <property type="molecule type" value="Genomic_DNA"/>
</dbReference>
<keyword evidence="3" id="KW-1185">Reference proteome</keyword>